<feature type="region of interest" description="Disordered" evidence="1">
    <location>
        <begin position="1"/>
        <end position="31"/>
    </location>
</feature>
<dbReference type="Proteomes" id="UP000314294">
    <property type="component" value="Unassembled WGS sequence"/>
</dbReference>
<feature type="compositionally biased region" description="Basic residues" evidence="1">
    <location>
        <begin position="79"/>
        <end position="93"/>
    </location>
</feature>
<proteinExistence type="predicted"/>
<dbReference type="EMBL" id="SRLO01000192">
    <property type="protein sequence ID" value="TNN68277.1"/>
    <property type="molecule type" value="Genomic_DNA"/>
</dbReference>
<feature type="compositionally biased region" description="Polar residues" evidence="1">
    <location>
        <begin position="1"/>
        <end position="10"/>
    </location>
</feature>
<feature type="compositionally biased region" description="Basic and acidic residues" evidence="1">
    <location>
        <begin position="94"/>
        <end position="111"/>
    </location>
</feature>
<name>A0A4Z2HRE4_9TELE</name>
<organism evidence="2 3">
    <name type="scientific">Liparis tanakae</name>
    <name type="common">Tanaka's snailfish</name>
    <dbReference type="NCBI Taxonomy" id="230148"/>
    <lineage>
        <taxon>Eukaryota</taxon>
        <taxon>Metazoa</taxon>
        <taxon>Chordata</taxon>
        <taxon>Craniata</taxon>
        <taxon>Vertebrata</taxon>
        <taxon>Euteleostomi</taxon>
        <taxon>Actinopterygii</taxon>
        <taxon>Neopterygii</taxon>
        <taxon>Teleostei</taxon>
        <taxon>Neoteleostei</taxon>
        <taxon>Acanthomorphata</taxon>
        <taxon>Eupercaria</taxon>
        <taxon>Perciformes</taxon>
        <taxon>Cottioidei</taxon>
        <taxon>Cottales</taxon>
        <taxon>Liparidae</taxon>
        <taxon>Liparis</taxon>
    </lineage>
</organism>
<evidence type="ECO:0000313" key="3">
    <source>
        <dbReference type="Proteomes" id="UP000314294"/>
    </source>
</evidence>
<evidence type="ECO:0000313" key="2">
    <source>
        <dbReference type="EMBL" id="TNN68277.1"/>
    </source>
</evidence>
<reference evidence="2 3" key="1">
    <citation type="submission" date="2019-03" db="EMBL/GenBank/DDBJ databases">
        <title>First draft genome of Liparis tanakae, snailfish: a comprehensive survey of snailfish specific genes.</title>
        <authorList>
            <person name="Kim W."/>
            <person name="Song I."/>
            <person name="Jeong J.-H."/>
            <person name="Kim D."/>
            <person name="Kim S."/>
            <person name="Ryu S."/>
            <person name="Song J.Y."/>
            <person name="Lee S.K."/>
        </authorList>
    </citation>
    <scope>NUCLEOTIDE SEQUENCE [LARGE SCALE GENOMIC DNA]</scope>
    <source>
        <tissue evidence="2">Muscle</tissue>
    </source>
</reference>
<comment type="caution">
    <text evidence="2">The sequence shown here is derived from an EMBL/GenBank/DDBJ whole genome shotgun (WGS) entry which is preliminary data.</text>
</comment>
<evidence type="ECO:0000256" key="1">
    <source>
        <dbReference type="SAM" id="MobiDB-lite"/>
    </source>
</evidence>
<keyword evidence="3" id="KW-1185">Reference proteome</keyword>
<feature type="region of interest" description="Disordered" evidence="1">
    <location>
        <begin position="75"/>
        <end position="115"/>
    </location>
</feature>
<dbReference type="AlphaFoldDB" id="A0A4Z2HRE4"/>
<gene>
    <name evidence="2" type="ORF">EYF80_021460</name>
</gene>
<protein>
    <submittedName>
        <fullName evidence="2">Uncharacterized protein</fullName>
    </submittedName>
</protein>
<sequence length="155" mass="17055">MESLETSTIHQADGGREEWAESQQGSGAAGNVSEIDRPIAIDGLATAALGGPDCIVVNCIAPIALMDKPPLEKRLLPTHTKKSKSIERKRKWTEKRPDECRPITDSRHKAEGNTVFSSLPASMAKLPMRMEFPKFGESRGSADVTDFIERCENFE</sequence>
<accession>A0A4Z2HRE4</accession>